<dbReference type="InterPro" id="IPR005829">
    <property type="entry name" value="Sugar_transporter_CS"/>
</dbReference>
<feature type="transmembrane region" description="Helical" evidence="8">
    <location>
        <begin position="216"/>
        <end position="237"/>
    </location>
</feature>
<dbReference type="Pfam" id="PF07690">
    <property type="entry name" value="MFS_1"/>
    <property type="match status" value="1"/>
</dbReference>
<feature type="transmembrane region" description="Helical" evidence="8">
    <location>
        <begin position="75"/>
        <end position="94"/>
    </location>
</feature>
<dbReference type="InterPro" id="IPR036259">
    <property type="entry name" value="MFS_trans_sf"/>
</dbReference>
<comment type="subcellular location">
    <subcellularLocation>
        <location evidence="2">Membrane</location>
        <topology evidence="2">Multi-pass membrane protein</topology>
    </subcellularLocation>
</comment>
<dbReference type="GO" id="GO:0016020">
    <property type="term" value="C:membrane"/>
    <property type="evidence" value="ECO:0007669"/>
    <property type="project" value="UniProtKB-SubCell"/>
</dbReference>
<dbReference type="HOGENOM" id="CLU_001265_10_11_5"/>
<dbReference type="GO" id="GO:0022857">
    <property type="term" value="F:transmembrane transporter activity"/>
    <property type="evidence" value="ECO:0007669"/>
    <property type="project" value="InterPro"/>
</dbReference>
<dbReference type="AlphaFoldDB" id="A0A017HAT0"/>
<dbReference type="Proteomes" id="UP000019666">
    <property type="component" value="Unassembled WGS sequence"/>
</dbReference>
<dbReference type="SUPFAM" id="SSF103473">
    <property type="entry name" value="MFS general substrate transporter"/>
    <property type="match status" value="1"/>
</dbReference>
<evidence type="ECO:0000256" key="7">
    <source>
        <dbReference type="ARBA" id="ARBA00023136"/>
    </source>
</evidence>
<feature type="transmembrane region" description="Helical" evidence="8">
    <location>
        <begin position="132"/>
        <end position="155"/>
    </location>
</feature>
<keyword evidence="11" id="KW-1185">Reference proteome</keyword>
<dbReference type="RefSeq" id="WP_037284351.1">
    <property type="nucleotide sequence ID" value="NZ_KK088637.1"/>
</dbReference>
<dbReference type="InterPro" id="IPR011701">
    <property type="entry name" value="MFS"/>
</dbReference>
<evidence type="ECO:0000256" key="5">
    <source>
        <dbReference type="ARBA" id="ARBA00022692"/>
    </source>
</evidence>
<sequence>MRSPLPFLLATLFLDAVGIGLVAPVMPDLIAGVEGGDIGDVALWGGLLTTAYALMQFLGAPALGALSDRVGRRPVLLGSLAVMAADYAGSALAGSIWTLLGLRLLAGASAATIATCNAALADVTPPEGRARAFGLLSAAFLLGFVLGPVVSGVLGEIGPRAPFWAAAALAALNMAFGALTLPETVPPGRRRPLSLARANPFGAARAVARLGGAARLLLVILLHDLGIVAYVAVWAYWGKAAFGWSPLLIGVSLAAYGLGGAVVQGWLMPFYLRWFGERGTILWGLVADAAFLLAFALLPPTPLGGLIAILLCPFSALPEATLPAIQGRLSRLAPADAQGEALGVAAAARSLAAVLGPLAMTTAFAWGAEQAPPFFGVAYLVGAALMLGAVVAFLGDRTPDPAPAPASAT</sequence>
<feature type="transmembrane region" description="Helical" evidence="8">
    <location>
        <begin position="374"/>
        <end position="394"/>
    </location>
</feature>
<dbReference type="InterPro" id="IPR020846">
    <property type="entry name" value="MFS_dom"/>
</dbReference>
<feature type="transmembrane region" description="Helical" evidence="8">
    <location>
        <begin position="346"/>
        <end position="368"/>
    </location>
</feature>
<keyword evidence="4" id="KW-0813">Transport</keyword>
<feature type="domain" description="Major facilitator superfamily (MFS) profile" evidence="9">
    <location>
        <begin position="4"/>
        <end position="400"/>
    </location>
</feature>
<evidence type="ECO:0000259" key="9">
    <source>
        <dbReference type="PROSITE" id="PS50850"/>
    </source>
</evidence>
<organism evidence="10 11">
    <name type="scientific">Rubellimicrobium mesophilum DSM 19309</name>
    <dbReference type="NCBI Taxonomy" id="442562"/>
    <lineage>
        <taxon>Bacteria</taxon>
        <taxon>Pseudomonadati</taxon>
        <taxon>Pseudomonadota</taxon>
        <taxon>Alphaproteobacteria</taxon>
        <taxon>Rhodobacterales</taxon>
        <taxon>Roseobacteraceae</taxon>
        <taxon>Rubellimicrobium</taxon>
    </lineage>
</organism>
<gene>
    <name evidence="10" type="ORF">Rumeso_04973</name>
</gene>
<accession>A0A017HAT0</accession>
<dbReference type="OrthoDB" id="9764259at2"/>
<evidence type="ECO:0000256" key="2">
    <source>
        <dbReference type="ARBA" id="ARBA00004141"/>
    </source>
</evidence>
<proteinExistence type="inferred from homology"/>
<comment type="similarity">
    <text evidence="3">Belongs to the major facilitator superfamily. TCR/Tet family.</text>
</comment>
<comment type="caution">
    <text evidence="10">The sequence shown here is derived from an EMBL/GenBank/DDBJ whole genome shotgun (WGS) entry which is preliminary data.</text>
</comment>
<dbReference type="PRINTS" id="PR01035">
    <property type="entry name" value="TCRTETA"/>
</dbReference>
<feature type="transmembrane region" description="Helical" evidence="8">
    <location>
        <begin position="42"/>
        <end position="63"/>
    </location>
</feature>
<evidence type="ECO:0000256" key="3">
    <source>
        <dbReference type="ARBA" id="ARBA00007520"/>
    </source>
</evidence>
<dbReference type="PATRIC" id="fig|442562.3.peg.4894"/>
<name>A0A017HAT0_9RHOB</name>
<dbReference type="PANTHER" id="PTHR23504:SF15">
    <property type="entry name" value="MAJOR FACILITATOR SUPERFAMILY (MFS) PROFILE DOMAIN-CONTAINING PROTEIN"/>
    <property type="match status" value="1"/>
</dbReference>
<comment type="function">
    <text evidence="1">Resistance to tetracycline by an active tetracycline efflux. This is an energy-dependent process that decreases the accumulation of the antibiotic in whole cells. This protein functions as a metal-tetracycline/H(+) antiporter.</text>
</comment>
<keyword evidence="7 8" id="KW-0472">Membrane</keyword>
<feature type="transmembrane region" description="Helical" evidence="8">
    <location>
        <begin position="243"/>
        <end position="268"/>
    </location>
</feature>
<feature type="transmembrane region" description="Helical" evidence="8">
    <location>
        <begin position="100"/>
        <end position="120"/>
    </location>
</feature>
<evidence type="ECO:0000256" key="4">
    <source>
        <dbReference type="ARBA" id="ARBA00022448"/>
    </source>
</evidence>
<dbReference type="PROSITE" id="PS00216">
    <property type="entry name" value="SUGAR_TRANSPORT_1"/>
    <property type="match status" value="1"/>
</dbReference>
<keyword evidence="6 8" id="KW-1133">Transmembrane helix</keyword>
<evidence type="ECO:0000313" key="10">
    <source>
        <dbReference type="EMBL" id="EYD71572.1"/>
    </source>
</evidence>
<evidence type="ECO:0000313" key="11">
    <source>
        <dbReference type="Proteomes" id="UP000019666"/>
    </source>
</evidence>
<keyword evidence="5 8" id="KW-0812">Transmembrane</keyword>
<dbReference type="EMBL" id="AOSK01000136">
    <property type="protein sequence ID" value="EYD71572.1"/>
    <property type="molecule type" value="Genomic_DNA"/>
</dbReference>
<evidence type="ECO:0000256" key="6">
    <source>
        <dbReference type="ARBA" id="ARBA00022989"/>
    </source>
</evidence>
<dbReference type="PANTHER" id="PTHR23504">
    <property type="entry name" value="MAJOR FACILITATOR SUPERFAMILY DOMAIN-CONTAINING PROTEIN 10"/>
    <property type="match status" value="1"/>
</dbReference>
<evidence type="ECO:0000256" key="8">
    <source>
        <dbReference type="SAM" id="Phobius"/>
    </source>
</evidence>
<dbReference type="PROSITE" id="PS50850">
    <property type="entry name" value="MFS"/>
    <property type="match status" value="1"/>
</dbReference>
<feature type="transmembrane region" description="Helical" evidence="8">
    <location>
        <begin position="161"/>
        <end position="181"/>
    </location>
</feature>
<dbReference type="STRING" id="442562.Rumeso_04973"/>
<protein>
    <submittedName>
        <fullName evidence="10">Tetracycline efflux protein TetA</fullName>
    </submittedName>
</protein>
<reference evidence="10 11" key="1">
    <citation type="submission" date="2013-02" db="EMBL/GenBank/DDBJ databases">
        <authorList>
            <person name="Fiebig A."/>
            <person name="Goeker M."/>
            <person name="Klenk H.-P.P."/>
        </authorList>
    </citation>
    <scope>NUCLEOTIDE SEQUENCE [LARGE SCALE GENOMIC DNA]</scope>
    <source>
        <strain evidence="10 11">DSM 19309</strain>
    </source>
</reference>
<evidence type="ECO:0000256" key="1">
    <source>
        <dbReference type="ARBA" id="ARBA00003279"/>
    </source>
</evidence>
<dbReference type="Gene3D" id="1.20.1250.20">
    <property type="entry name" value="MFS general substrate transporter like domains"/>
    <property type="match status" value="1"/>
</dbReference>
<dbReference type="InterPro" id="IPR001958">
    <property type="entry name" value="Tet-R_TetA/multi-R_MdtG-like"/>
</dbReference>